<feature type="compositionally biased region" description="Gly residues" evidence="1">
    <location>
        <begin position="92"/>
        <end position="101"/>
    </location>
</feature>
<dbReference type="RefSeq" id="WP_229120333.1">
    <property type="nucleotide sequence ID" value="NZ_CP064791.1"/>
</dbReference>
<dbReference type="Pfam" id="PF26048">
    <property type="entry name" value="RHH_11"/>
    <property type="match status" value="1"/>
</dbReference>
<dbReference type="AlphaFoldDB" id="A0A897NWF1"/>
<keyword evidence="3" id="KW-1185">Reference proteome</keyword>
<dbReference type="EMBL" id="CP064791">
    <property type="protein sequence ID" value="QSG15073.1"/>
    <property type="molecule type" value="Genomic_DNA"/>
</dbReference>
<name>A0A897NWF1_9EURY</name>
<proteinExistence type="predicted"/>
<organism evidence="2 3">
    <name type="scientific">Halapricum desulfuricans</name>
    <dbReference type="NCBI Taxonomy" id="2841257"/>
    <lineage>
        <taxon>Archaea</taxon>
        <taxon>Methanobacteriati</taxon>
        <taxon>Methanobacteriota</taxon>
        <taxon>Stenosarchaea group</taxon>
        <taxon>Halobacteria</taxon>
        <taxon>Halobacteriales</taxon>
        <taxon>Haloarculaceae</taxon>
        <taxon>Halapricum</taxon>
    </lineage>
</organism>
<dbReference type="GeneID" id="68858180"/>
<dbReference type="Proteomes" id="UP000663292">
    <property type="component" value="Chromosome"/>
</dbReference>
<evidence type="ECO:0000313" key="2">
    <source>
        <dbReference type="EMBL" id="QSG15073.1"/>
    </source>
</evidence>
<protein>
    <submittedName>
        <fullName evidence="2">Uncharacterized protein</fullName>
    </submittedName>
</protein>
<accession>A0A897NWF1</accession>
<sequence>MSLDDLTADVTDAASELGDSIDVTLDRETRTELAMLTAAMEPTDADELVRRAVHAFFQQQVDMGRLDFQLREQYDVTYDEYLSGMTFDEMTGGAGAMGSGPSGDPDDRRYQF</sequence>
<feature type="region of interest" description="Disordered" evidence="1">
    <location>
        <begin position="91"/>
        <end position="112"/>
    </location>
</feature>
<evidence type="ECO:0000313" key="3">
    <source>
        <dbReference type="Proteomes" id="UP000663292"/>
    </source>
</evidence>
<reference evidence="2 3" key="1">
    <citation type="submission" date="2020-11" db="EMBL/GenBank/DDBJ databases">
        <title>Carbohydrate-dependent, anaerobic sulfur respiration: A novel catabolism in halophilic archaea.</title>
        <authorList>
            <person name="Sorokin D.Y."/>
            <person name="Messina E."/>
            <person name="Smedile F."/>
            <person name="La Cono V."/>
            <person name="Hallsworth J.E."/>
            <person name="Yakimov M.M."/>
        </authorList>
    </citation>
    <scope>NUCLEOTIDE SEQUENCE [LARGE SCALE GENOMIC DNA]</scope>
    <source>
        <strain evidence="2 3">HSR-Est</strain>
    </source>
</reference>
<evidence type="ECO:0000256" key="1">
    <source>
        <dbReference type="SAM" id="MobiDB-lite"/>
    </source>
</evidence>
<gene>
    <name evidence="2" type="ORF">HSEST_1544</name>
</gene>
<dbReference type="InterPro" id="IPR058893">
    <property type="entry name" value="RHH-containing"/>
</dbReference>